<gene>
    <name evidence="1" type="primary">OSJNBa0075A22.17</name>
</gene>
<proteinExistence type="predicted"/>
<dbReference type="EMBL" id="AC133859">
    <property type="protein sequence ID" value="AAP50983.1"/>
    <property type="molecule type" value="Genomic_DNA"/>
</dbReference>
<protein>
    <submittedName>
        <fullName evidence="1">Uncharacterized protein</fullName>
    </submittedName>
</protein>
<reference evidence="2" key="2">
    <citation type="journal article" date="2008" name="Nucleic Acids Res.">
        <title>The rice annotation project database (RAP-DB): 2008 update.</title>
        <authorList>
            <consortium name="The rice annotation project (RAP)"/>
        </authorList>
    </citation>
    <scope>GENOME REANNOTATION</scope>
    <source>
        <strain evidence="2">cv. Nipponbare</strain>
    </source>
</reference>
<reference evidence="2" key="1">
    <citation type="journal article" date="2005" name="Nature">
        <title>The map-based sequence of the rice genome.</title>
        <authorList>
            <consortium name="International rice genome sequencing project (IRGSP)"/>
            <person name="Matsumoto T."/>
            <person name="Wu J."/>
            <person name="Kanamori H."/>
            <person name="Katayose Y."/>
            <person name="Fujisawa M."/>
            <person name="Namiki N."/>
            <person name="Mizuno H."/>
            <person name="Yamamoto K."/>
            <person name="Antonio B.A."/>
            <person name="Baba T."/>
            <person name="Sakata K."/>
            <person name="Nagamura Y."/>
            <person name="Aoki H."/>
            <person name="Arikawa K."/>
            <person name="Arita K."/>
            <person name="Bito T."/>
            <person name="Chiden Y."/>
            <person name="Fujitsuka N."/>
            <person name="Fukunaka R."/>
            <person name="Hamada M."/>
            <person name="Harada C."/>
            <person name="Hayashi A."/>
            <person name="Hijishita S."/>
            <person name="Honda M."/>
            <person name="Hosokawa S."/>
            <person name="Ichikawa Y."/>
            <person name="Idonuma A."/>
            <person name="Iijima M."/>
            <person name="Ikeda M."/>
            <person name="Ikeno M."/>
            <person name="Ito K."/>
            <person name="Ito S."/>
            <person name="Ito T."/>
            <person name="Ito Y."/>
            <person name="Ito Y."/>
            <person name="Iwabuchi A."/>
            <person name="Kamiya K."/>
            <person name="Karasawa W."/>
            <person name="Kurita K."/>
            <person name="Katagiri S."/>
            <person name="Kikuta A."/>
            <person name="Kobayashi H."/>
            <person name="Kobayashi N."/>
            <person name="Machita K."/>
            <person name="Maehara T."/>
            <person name="Masukawa M."/>
            <person name="Mizubayashi T."/>
            <person name="Mukai Y."/>
            <person name="Nagasaki H."/>
            <person name="Nagata Y."/>
            <person name="Naito S."/>
            <person name="Nakashima M."/>
            <person name="Nakama Y."/>
            <person name="Nakamichi Y."/>
            <person name="Nakamura M."/>
            <person name="Meguro A."/>
            <person name="Negishi M."/>
            <person name="Ohta I."/>
            <person name="Ohta T."/>
            <person name="Okamoto M."/>
            <person name="Ono N."/>
            <person name="Saji S."/>
            <person name="Sakaguchi M."/>
            <person name="Sakai K."/>
            <person name="Shibata M."/>
            <person name="Shimokawa T."/>
            <person name="Song J."/>
            <person name="Takazaki Y."/>
            <person name="Terasawa K."/>
            <person name="Tsugane M."/>
            <person name="Tsuji K."/>
            <person name="Ueda S."/>
            <person name="Waki K."/>
            <person name="Yamagata H."/>
            <person name="Yamamoto M."/>
            <person name="Yamamoto S."/>
            <person name="Yamane H."/>
            <person name="Yoshiki S."/>
            <person name="Yoshihara R."/>
            <person name="Yukawa K."/>
            <person name="Zhong H."/>
            <person name="Yano M."/>
            <person name="Yuan Q."/>
            <person name="Ouyang S."/>
            <person name="Liu J."/>
            <person name="Jones K.M."/>
            <person name="Gansberger K."/>
            <person name="Moffat K."/>
            <person name="Hill J."/>
            <person name="Bera J."/>
            <person name="Fadrosh D."/>
            <person name="Jin S."/>
            <person name="Johri S."/>
            <person name="Kim M."/>
            <person name="Overton L."/>
            <person name="Reardon M."/>
            <person name="Tsitrin T."/>
            <person name="Vuong H."/>
            <person name="Weaver B."/>
            <person name="Ciecko A."/>
            <person name="Tallon L."/>
            <person name="Jackson J."/>
            <person name="Pai G."/>
            <person name="Aken S.V."/>
            <person name="Utterback T."/>
            <person name="Reidmuller S."/>
            <person name="Feldblyum T."/>
            <person name="Hsiao J."/>
            <person name="Zismann V."/>
            <person name="Iobst S."/>
            <person name="de Vazeille A.R."/>
            <person name="Buell C.R."/>
            <person name="Ying K."/>
            <person name="Li Y."/>
            <person name="Lu T."/>
            <person name="Huang Y."/>
            <person name="Zhao Q."/>
            <person name="Feng Q."/>
            <person name="Zhang L."/>
            <person name="Zhu J."/>
            <person name="Weng Q."/>
            <person name="Mu J."/>
            <person name="Lu Y."/>
            <person name="Fan D."/>
            <person name="Liu Y."/>
            <person name="Guan J."/>
            <person name="Zhang Y."/>
            <person name="Yu S."/>
            <person name="Liu X."/>
            <person name="Zhang Y."/>
            <person name="Hong G."/>
            <person name="Han B."/>
            <person name="Choisne N."/>
            <person name="Demange N."/>
            <person name="Orjeda G."/>
            <person name="Samain S."/>
            <person name="Cattolico L."/>
            <person name="Pelletier E."/>
            <person name="Couloux A."/>
            <person name="Segurens B."/>
            <person name="Wincker P."/>
            <person name="D'Hont A."/>
            <person name="Scarpelli C."/>
            <person name="Weissenbach J."/>
            <person name="Salanoubat M."/>
            <person name="Quetier F."/>
            <person name="Yu Y."/>
            <person name="Kim H.R."/>
            <person name="Rambo T."/>
            <person name="Currie J."/>
            <person name="Collura K."/>
            <person name="Luo M."/>
            <person name="Yang T."/>
            <person name="Ammiraju J.S.S."/>
            <person name="Engler F."/>
            <person name="Soderlund C."/>
            <person name="Wing R.A."/>
            <person name="Palmer L.E."/>
            <person name="de la Bastide M."/>
            <person name="Spiegel L."/>
            <person name="Nascimento L."/>
            <person name="Zutavern T."/>
            <person name="O'Shaughnessy A."/>
            <person name="Dike S."/>
            <person name="Dedhia N."/>
            <person name="Preston R."/>
            <person name="Balija V."/>
            <person name="McCombie W.R."/>
            <person name="Chow T."/>
            <person name="Chen H."/>
            <person name="Chung M."/>
            <person name="Chen C."/>
            <person name="Shaw J."/>
            <person name="Wu H."/>
            <person name="Hsiao K."/>
            <person name="Chao Y."/>
            <person name="Chu M."/>
            <person name="Cheng C."/>
            <person name="Hour A."/>
            <person name="Lee P."/>
            <person name="Lin S."/>
            <person name="Lin Y."/>
            <person name="Liou J."/>
            <person name="Liu S."/>
            <person name="Hsing Y."/>
            <person name="Raghuvanshi S."/>
            <person name="Mohanty A."/>
            <person name="Bharti A.K."/>
            <person name="Gaur A."/>
            <person name="Gupta V."/>
            <person name="Kumar D."/>
            <person name="Ravi V."/>
            <person name="Vij S."/>
            <person name="Kapur A."/>
            <person name="Khurana P."/>
            <person name="Khurana P."/>
            <person name="Khurana J.P."/>
            <person name="Tyagi A.K."/>
            <person name="Gaikwad K."/>
            <person name="Singh A."/>
            <person name="Dalal V."/>
            <person name="Srivastava S."/>
            <person name="Dixit A."/>
            <person name="Pal A.K."/>
            <person name="Ghazi I.A."/>
            <person name="Yadav M."/>
            <person name="Pandit A."/>
            <person name="Bhargava A."/>
            <person name="Sureshbabu K."/>
            <person name="Batra K."/>
            <person name="Sharma T.R."/>
            <person name="Mohapatra T."/>
            <person name="Singh N.K."/>
            <person name="Messing J."/>
            <person name="Nelson A.B."/>
            <person name="Fuks G."/>
            <person name="Kavchok S."/>
            <person name="Keizer G."/>
            <person name="Linton E."/>
            <person name="Llaca V."/>
            <person name="Song R."/>
            <person name="Tanyolac B."/>
            <person name="Young S."/>
            <person name="Ho-Il K."/>
            <person name="Hahn J.H."/>
            <person name="Sangsakoo G."/>
            <person name="Vanavichit A."/>
            <person name="de Mattos Luiz.A.T."/>
            <person name="Zimmer P.D."/>
            <person name="Malone G."/>
            <person name="Dellagostin O."/>
            <person name="de Oliveira A.C."/>
            <person name="Bevan M."/>
            <person name="Bancroft I."/>
            <person name="Minx P."/>
            <person name="Cordum H."/>
            <person name="Wilson R."/>
            <person name="Cheng Z."/>
            <person name="Jin W."/>
            <person name="Jiang J."/>
            <person name="Leong S.A."/>
            <person name="Iwama H."/>
            <person name="Gojobori T."/>
            <person name="Itoh T."/>
            <person name="Niimura Y."/>
            <person name="Fujii Y."/>
            <person name="Habara T."/>
            <person name="Sakai H."/>
            <person name="Sato Y."/>
            <person name="Wilson G."/>
            <person name="Kumar K."/>
            <person name="McCouch S."/>
            <person name="Juretic N."/>
            <person name="Hoen D."/>
            <person name="Wright S."/>
            <person name="Bruskiewich R."/>
            <person name="Bureau T."/>
            <person name="Miyao A."/>
            <person name="Hirochika H."/>
            <person name="Nishikawa T."/>
            <person name="Kadowaki K."/>
            <person name="Sugiura M."/>
            <person name="Burr B."/>
            <person name="Sasaki T."/>
        </authorList>
    </citation>
    <scope>NUCLEOTIDE SEQUENCE [LARGE SCALE GENOMIC DNA]</scope>
    <source>
        <strain evidence="2">cv. Nipponbare</strain>
    </source>
</reference>
<dbReference type="Proteomes" id="UP000000763">
    <property type="component" value="Chromosome 3"/>
</dbReference>
<organism evidence="1 2">
    <name type="scientific">Oryza sativa subsp. japonica</name>
    <name type="common">Rice</name>
    <dbReference type="NCBI Taxonomy" id="39947"/>
    <lineage>
        <taxon>Eukaryota</taxon>
        <taxon>Viridiplantae</taxon>
        <taxon>Streptophyta</taxon>
        <taxon>Embryophyta</taxon>
        <taxon>Tracheophyta</taxon>
        <taxon>Spermatophyta</taxon>
        <taxon>Magnoliopsida</taxon>
        <taxon>Liliopsida</taxon>
        <taxon>Poales</taxon>
        <taxon>Poaceae</taxon>
        <taxon>BOP clade</taxon>
        <taxon>Oryzoideae</taxon>
        <taxon>Oryzeae</taxon>
        <taxon>Oryzinae</taxon>
        <taxon>Oryza</taxon>
        <taxon>Oryza sativa</taxon>
    </lineage>
</organism>
<evidence type="ECO:0000313" key="2">
    <source>
        <dbReference type="Proteomes" id="UP000000763"/>
    </source>
</evidence>
<name>Q10FS8_ORYSJ</name>
<accession>Q10FS8</accession>
<dbReference type="AlphaFoldDB" id="Q10FS8"/>
<evidence type="ECO:0000313" key="1">
    <source>
        <dbReference type="EMBL" id="AAP50983.1"/>
    </source>
</evidence>
<sequence>MSMAITTSQANANLKAQAEVDMGAMRQSMAKLQDTLRQIGIKEEAALTFTSSLWHHSDGDNLQVVRRKSFVVTAMAPGSRPHWRVPLWSLFFLAVPSLPDLPPSSVGKETEGMGKKFGKAAQLQLNDGPNPQEAAAAARVRAHRARRMYKILKEEDFVC</sequence>